<sequence length="271" mass="30103">MFYVFNLRKFLKIACVYVVLGLVLNTGFNYFLSSNTKSVMADKKVYIAIVIDDFGYSGEGTEDMINLPIVFTGAVMPFSENSKDNAEKLISAGKETIVHMPMESLTGKKSWVGDRGIFLDMKDEYIRKNVNDAFDIVVGAKGLNNHMGSAIMEDKRTLSAVLDTVEEKGLYFLDSVTTPNSKAEEICKDKNITIFKRDVFLDSTDDENKVKENLLKAEKVANEKGYAIAIGHVGPDGGNVTVNAIKNLYSEMESRGVEFVTLSQLEKVIKN</sequence>
<evidence type="ECO:0000256" key="1">
    <source>
        <dbReference type="SAM" id="Phobius"/>
    </source>
</evidence>
<organism evidence="2 3">
    <name type="scientific">Candidatus Fimicola merdigallinarum</name>
    <dbReference type="NCBI Taxonomy" id="2840819"/>
    <lineage>
        <taxon>Bacteria</taxon>
        <taxon>Bacillati</taxon>
        <taxon>Bacillota</taxon>
        <taxon>Clostridia</taxon>
        <taxon>Lachnospirales</taxon>
        <taxon>Lachnospiraceae</taxon>
        <taxon>Lachnospiraceae incertae sedis</taxon>
        <taxon>Candidatus Fimicola</taxon>
    </lineage>
</organism>
<dbReference type="PANTHER" id="PTHR30105:SF2">
    <property type="entry name" value="DIVERGENT POLYSACCHARIDE DEACETYLASE SUPERFAMILY"/>
    <property type="match status" value="1"/>
</dbReference>
<dbReference type="SUPFAM" id="SSF88713">
    <property type="entry name" value="Glycoside hydrolase/deacetylase"/>
    <property type="match status" value="1"/>
</dbReference>
<name>A0A9D9DYW1_9FIRM</name>
<dbReference type="Pfam" id="PF04748">
    <property type="entry name" value="Polysacc_deac_2"/>
    <property type="match status" value="1"/>
</dbReference>
<evidence type="ECO:0000313" key="2">
    <source>
        <dbReference type="EMBL" id="MBO8435031.1"/>
    </source>
</evidence>
<dbReference type="CDD" id="cd10936">
    <property type="entry name" value="CE4_DAC2"/>
    <property type="match status" value="1"/>
</dbReference>
<dbReference type="PANTHER" id="PTHR30105">
    <property type="entry name" value="UNCHARACTERIZED YIBQ-RELATED"/>
    <property type="match status" value="1"/>
</dbReference>
<proteinExistence type="predicted"/>
<protein>
    <submittedName>
        <fullName evidence="2">Divergent polysaccharide deacetylase family protein</fullName>
    </submittedName>
</protein>
<reference evidence="2" key="1">
    <citation type="submission" date="2020-10" db="EMBL/GenBank/DDBJ databases">
        <authorList>
            <person name="Gilroy R."/>
        </authorList>
    </citation>
    <scope>NUCLEOTIDE SEQUENCE</scope>
    <source>
        <strain evidence="2">F6-4510</strain>
    </source>
</reference>
<dbReference type="InterPro" id="IPR011330">
    <property type="entry name" value="Glyco_hydro/deAcase_b/a-brl"/>
</dbReference>
<dbReference type="InterPro" id="IPR006837">
    <property type="entry name" value="Divergent_DAC"/>
</dbReference>
<dbReference type="Gene3D" id="3.20.20.370">
    <property type="entry name" value="Glycoside hydrolase/deacetylase"/>
    <property type="match status" value="1"/>
</dbReference>
<dbReference type="GO" id="GO:0005975">
    <property type="term" value="P:carbohydrate metabolic process"/>
    <property type="evidence" value="ECO:0007669"/>
    <property type="project" value="InterPro"/>
</dbReference>
<keyword evidence="1" id="KW-1133">Transmembrane helix</keyword>
<reference evidence="2" key="2">
    <citation type="journal article" date="2021" name="PeerJ">
        <title>Extensive microbial diversity within the chicken gut microbiome revealed by metagenomics and culture.</title>
        <authorList>
            <person name="Gilroy R."/>
            <person name="Ravi A."/>
            <person name="Getino M."/>
            <person name="Pursley I."/>
            <person name="Horton D.L."/>
            <person name="Alikhan N.F."/>
            <person name="Baker D."/>
            <person name="Gharbi K."/>
            <person name="Hall N."/>
            <person name="Watson M."/>
            <person name="Adriaenssens E.M."/>
            <person name="Foster-Nyarko E."/>
            <person name="Jarju S."/>
            <person name="Secka A."/>
            <person name="Antonio M."/>
            <person name="Oren A."/>
            <person name="Chaudhuri R.R."/>
            <person name="La Ragione R."/>
            <person name="Hildebrand F."/>
            <person name="Pallen M.J."/>
        </authorList>
    </citation>
    <scope>NUCLEOTIDE SEQUENCE</scope>
    <source>
        <strain evidence="2">F6-4510</strain>
    </source>
</reference>
<dbReference type="EMBL" id="JADIMX010000128">
    <property type="protein sequence ID" value="MBO8435031.1"/>
    <property type="molecule type" value="Genomic_DNA"/>
</dbReference>
<feature type="transmembrane region" description="Helical" evidence="1">
    <location>
        <begin position="12"/>
        <end position="32"/>
    </location>
</feature>
<keyword evidence="1" id="KW-0812">Transmembrane</keyword>
<keyword evidence="1" id="KW-0472">Membrane</keyword>
<gene>
    <name evidence="2" type="ORF">IAC55_06905</name>
</gene>
<dbReference type="Proteomes" id="UP000823611">
    <property type="component" value="Unassembled WGS sequence"/>
</dbReference>
<comment type="caution">
    <text evidence="2">The sequence shown here is derived from an EMBL/GenBank/DDBJ whole genome shotgun (WGS) entry which is preliminary data.</text>
</comment>
<evidence type="ECO:0000313" key="3">
    <source>
        <dbReference type="Proteomes" id="UP000823611"/>
    </source>
</evidence>
<accession>A0A9D9DYW1</accession>
<dbReference type="AlphaFoldDB" id="A0A9D9DYW1"/>